<evidence type="ECO:0000256" key="1">
    <source>
        <dbReference type="ARBA" id="ARBA00011073"/>
    </source>
</evidence>
<keyword evidence="2 5" id="KW-0645">Protease</keyword>
<dbReference type="InterPro" id="IPR015500">
    <property type="entry name" value="Peptidase_S8_subtilisin-rel"/>
</dbReference>
<proteinExistence type="inferred from homology"/>
<feature type="domain" description="Peptidase S8/S53" evidence="8">
    <location>
        <begin position="94"/>
        <end position="346"/>
    </location>
</feature>
<dbReference type="PROSITE" id="PS51257">
    <property type="entry name" value="PROKAR_LIPOPROTEIN"/>
    <property type="match status" value="1"/>
</dbReference>
<dbReference type="InterPro" id="IPR050131">
    <property type="entry name" value="Peptidase_S8_subtilisin-like"/>
</dbReference>
<dbReference type="InterPro" id="IPR000209">
    <property type="entry name" value="Peptidase_S8/S53_dom"/>
</dbReference>
<dbReference type="PANTHER" id="PTHR43806:SF11">
    <property type="entry name" value="CEREVISIN-RELATED"/>
    <property type="match status" value="1"/>
</dbReference>
<sequence>MGRGRGGAGLKAAAAVVAVAVGVTGLAACSPEEEPAVPPSVSSPPAAPPTPSVPTSAPPPTATPAARTGVPWHLDRLDQRTGPLDGRFTAGTDGRGVRVYVLDTGLDLKHAEFGGRAVLGADFVGDPDAGDCYDGGGLGHGTFVAGIIAGRTYGVAPGAELVRVQAVACEEGSGPGARKDAGPSAGPSAEAAVIRAVEWVAANARRPAVVNMSLNLAERSAALDTAVERLIASGIPVVVSAGNFADDACAHSPAGARGAIVVAASTRNDRHWTDSGSHGSGHGSCVDLYAPGAEITSALAGGGTTTADATATSWAAPHAAGAVALHLAAHPSATPAQVRAALLGQAVPDAVGAVPAGTPNRLLHTSGS</sequence>
<reference evidence="9 10" key="1">
    <citation type="submission" date="2024-10" db="EMBL/GenBank/DDBJ databases">
        <title>The Natural Products Discovery Center: Release of the First 8490 Sequenced Strains for Exploring Actinobacteria Biosynthetic Diversity.</title>
        <authorList>
            <person name="Kalkreuter E."/>
            <person name="Kautsar S.A."/>
            <person name="Yang D."/>
            <person name="Bader C.D."/>
            <person name="Teijaro C.N."/>
            <person name="Fluegel L."/>
            <person name="Davis C.M."/>
            <person name="Simpson J.R."/>
            <person name="Lauterbach L."/>
            <person name="Steele A.D."/>
            <person name="Gui C."/>
            <person name="Meng S."/>
            <person name="Li G."/>
            <person name="Viehrig K."/>
            <person name="Ye F."/>
            <person name="Su P."/>
            <person name="Kiefer A.F."/>
            <person name="Nichols A."/>
            <person name="Cepeda A.J."/>
            <person name="Yan W."/>
            <person name="Fan B."/>
            <person name="Jiang Y."/>
            <person name="Adhikari A."/>
            <person name="Zheng C.-J."/>
            <person name="Schuster L."/>
            <person name="Cowan T.M."/>
            <person name="Smanski M.J."/>
            <person name="Chevrette M.G."/>
            <person name="De Carvalho L.P.S."/>
            <person name="Shen B."/>
        </authorList>
    </citation>
    <scope>NUCLEOTIDE SEQUENCE [LARGE SCALE GENOMIC DNA]</scope>
    <source>
        <strain evidence="9 10">NPDC087220</strain>
    </source>
</reference>
<accession>A0ABW8EFX1</accession>
<dbReference type="PANTHER" id="PTHR43806">
    <property type="entry name" value="PEPTIDASE S8"/>
    <property type="match status" value="1"/>
</dbReference>
<dbReference type="SUPFAM" id="SSF52743">
    <property type="entry name" value="Subtilisin-like"/>
    <property type="match status" value="1"/>
</dbReference>
<evidence type="ECO:0000256" key="7">
    <source>
        <dbReference type="SAM" id="SignalP"/>
    </source>
</evidence>
<dbReference type="PROSITE" id="PS00136">
    <property type="entry name" value="SUBTILASE_ASP"/>
    <property type="match status" value="1"/>
</dbReference>
<dbReference type="PRINTS" id="PR00723">
    <property type="entry name" value="SUBTILISIN"/>
</dbReference>
<keyword evidence="10" id="KW-1185">Reference proteome</keyword>
<keyword evidence="3 5" id="KW-0378">Hydrolase</keyword>
<dbReference type="InterPro" id="IPR022398">
    <property type="entry name" value="Peptidase_S8_His-AS"/>
</dbReference>
<dbReference type="InterPro" id="IPR023827">
    <property type="entry name" value="Peptidase_S8_Asp-AS"/>
</dbReference>
<feature type="compositionally biased region" description="Pro residues" evidence="6">
    <location>
        <begin position="36"/>
        <end position="62"/>
    </location>
</feature>
<feature type="chain" id="PRO_5046481302" evidence="7">
    <location>
        <begin position="28"/>
        <end position="368"/>
    </location>
</feature>
<dbReference type="RefSeq" id="WP_402378681.1">
    <property type="nucleotide sequence ID" value="NZ_JBIUYY010000003.1"/>
</dbReference>
<dbReference type="PROSITE" id="PS00137">
    <property type="entry name" value="SUBTILASE_HIS"/>
    <property type="match status" value="1"/>
</dbReference>
<dbReference type="Proteomes" id="UP001617351">
    <property type="component" value="Unassembled WGS sequence"/>
</dbReference>
<dbReference type="PROSITE" id="PS51892">
    <property type="entry name" value="SUBTILASE"/>
    <property type="match status" value="1"/>
</dbReference>
<feature type="active site" description="Charge relay system" evidence="5">
    <location>
        <position position="103"/>
    </location>
</feature>
<comment type="caution">
    <text evidence="9">The sequence shown here is derived from an EMBL/GenBank/DDBJ whole genome shotgun (WGS) entry which is preliminary data.</text>
</comment>
<feature type="active site" description="Charge relay system" evidence="5">
    <location>
        <position position="313"/>
    </location>
</feature>
<evidence type="ECO:0000256" key="3">
    <source>
        <dbReference type="ARBA" id="ARBA00022801"/>
    </source>
</evidence>
<organism evidence="9 10">
    <name type="scientific">Streptomyces toxytricini</name>
    <name type="common">Actinomyces toxytricini</name>
    <dbReference type="NCBI Taxonomy" id="67369"/>
    <lineage>
        <taxon>Bacteria</taxon>
        <taxon>Bacillati</taxon>
        <taxon>Actinomycetota</taxon>
        <taxon>Actinomycetes</taxon>
        <taxon>Kitasatosporales</taxon>
        <taxon>Streptomycetaceae</taxon>
        <taxon>Streptomyces</taxon>
    </lineage>
</organism>
<protein>
    <submittedName>
        <fullName evidence="9">S8 family peptidase</fullName>
    </submittedName>
</protein>
<dbReference type="EMBL" id="JBIUYY010000003">
    <property type="protein sequence ID" value="MFJ2821062.1"/>
    <property type="molecule type" value="Genomic_DNA"/>
</dbReference>
<feature type="signal peptide" evidence="7">
    <location>
        <begin position="1"/>
        <end position="27"/>
    </location>
</feature>
<dbReference type="Pfam" id="PF00082">
    <property type="entry name" value="Peptidase_S8"/>
    <property type="match status" value="1"/>
</dbReference>
<feature type="region of interest" description="Disordered" evidence="6">
    <location>
        <begin position="30"/>
        <end position="89"/>
    </location>
</feature>
<dbReference type="Gene3D" id="3.40.50.200">
    <property type="entry name" value="Peptidase S8/S53 domain"/>
    <property type="match status" value="1"/>
</dbReference>
<keyword evidence="7" id="KW-0732">Signal</keyword>
<evidence type="ECO:0000313" key="9">
    <source>
        <dbReference type="EMBL" id="MFJ2821062.1"/>
    </source>
</evidence>
<keyword evidence="4 5" id="KW-0720">Serine protease</keyword>
<evidence type="ECO:0000256" key="4">
    <source>
        <dbReference type="ARBA" id="ARBA00022825"/>
    </source>
</evidence>
<comment type="similarity">
    <text evidence="1 5">Belongs to the peptidase S8 family.</text>
</comment>
<dbReference type="CDD" id="cd04077">
    <property type="entry name" value="Peptidases_S8_PCSK9_ProteinaseK_like"/>
    <property type="match status" value="1"/>
</dbReference>
<evidence type="ECO:0000256" key="5">
    <source>
        <dbReference type="PROSITE-ProRule" id="PRU01240"/>
    </source>
</evidence>
<gene>
    <name evidence="9" type="ORF">ACIO7M_08125</name>
</gene>
<feature type="active site" description="Charge relay system" evidence="5">
    <location>
        <position position="140"/>
    </location>
</feature>
<dbReference type="InterPro" id="IPR034193">
    <property type="entry name" value="PCSK9_ProteinaseK-like"/>
</dbReference>
<evidence type="ECO:0000259" key="8">
    <source>
        <dbReference type="Pfam" id="PF00082"/>
    </source>
</evidence>
<evidence type="ECO:0000256" key="6">
    <source>
        <dbReference type="SAM" id="MobiDB-lite"/>
    </source>
</evidence>
<evidence type="ECO:0000256" key="2">
    <source>
        <dbReference type="ARBA" id="ARBA00022670"/>
    </source>
</evidence>
<dbReference type="InterPro" id="IPR036852">
    <property type="entry name" value="Peptidase_S8/S53_dom_sf"/>
</dbReference>
<name>A0ABW8EFX1_STRT5</name>
<evidence type="ECO:0000313" key="10">
    <source>
        <dbReference type="Proteomes" id="UP001617351"/>
    </source>
</evidence>